<keyword evidence="3" id="KW-1185">Reference proteome</keyword>
<protein>
    <submittedName>
        <fullName evidence="2">Uncharacterized protein</fullName>
    </submittedName>
</protein>
<gene>
    <name evidence="2" type="ORF">Pla52n_03180</name>
</gene>
<feature type="region of interest" description="Disordered" evidence="1">
    <location>
        <begin position="1"/>
        <end position="20"/>
    </location>
</feature>
<organism evidence="2 3">
    <name type="scientific">Stieleria varia</name>
    <dbReference type="NCBI Taxonomy" id="2528005"/>
    <lineage>
        <taxon>Bacteria</taxon>
        <taxon>Pseudomonadati</taxon>
        <taxon>Planctomycetota</taxon>
        <taxon>Planctomycetia</taxon>
        <taxon>Pirellulales</taxon>
        <taxon>Pirellulaceae</taxon>
        <taxon>Stieleria</taxon>
    </lineage>
</organism>
<comment type="caution">
    <text evidence="2">The sequence shown here is derived from an EMBL/GenBank/DDBJ whole genome shotgun (WGS) entry which is preliminary data.</text>
</comment>
<name>A0A5C6B631_9BACT</name>
<reference evidence="2 3" key="1">
    <citation type="submission" date="2019-02" db="EMBL/GenBank/DDBJ databases">
        <title>Deep-cultivation of Planctomycetes and their phenomic and genomic characterization uncovers novel biology.</title>
        <authorList>
            <person name="Wiegand S."/>
            <person name="Jogler M."/>
            <person name="Boedeker C."/>
            <person name="Pinto D."/>
            <person name="Vollmers J."/>
            <person name="Rivas-Marin E."/>
            <person name="Kohn T."/>
            <person name="Peeters S.H."/>
            <person name="Heuer A."/>
            <person name="Rast P."/>
            <person name="Oberbeckmann S."/>
            <person name="Bunk B."/>
            <person name="Jeske O."/>
            <person name="Meyerdierks A."/>
            <person name="Storesund J.E."/>
            <person name="Kallscheuer N."/>
            <person name="Luecker S."/>
            <person name="Lage O.M."/>
            <person name="Pohl T."/>
            <person name="Merkel B.J."/>
            <person name="Hornburger P."/>
            <person name="Mueller R.-W."/>
            <person name="Bruemmer F."/>
            <person name="Labrenz M."/>
            <person name="Spormann A.M."/>
            <person name="Op Den Camp H."/>
            <person name="Overmann J."/>
            <person name="Amann R."/>
            <person name="Jetten M.S.M."/>
            <person name="Mascher T."/>
            <person name="Medema M.H."/>
            <person name="Devos D.P."/>
            <person name="Kaster A.-K."/>
            <person name="Ovreas L."/>
            <person name="Rohde M."/>
            <person name="Galperin M.Y."/>
            <person name="Jogler C."/>
        </authorList>
    </citation>
    <scope>NUCLEOTIDE SEQUENCE [LARGE SCALE GENOMIC DNA]</scope>
    <source>
        <strain evidence="2 3">Pla52n</strain>
    </source>
</reference>
<dbReference type="RefSeq" id="WP_197454181.1">
    <property type="nucleotide sequence ID" value="NZ_CP151726.1"/>
</dbReference>
<evidence type="ECO:0000256" key="1">
    <source>
        <dbReference type="SAM" id="MobiDB-lite"/>
    </source>
</evidence>
<proteinExistence type="predicted"/>
<evidence type="ECO:0000313" key="2">
    <source>
        <dbReference type="EMBL" id="TWU07745.1"/>
    </source>
</evidence>
<dbReference type="EMBL" id="SJPN01000001">
    <property type="protein sequence ID" value="TWU07745.1"/>
    <property type="molecule type" value="Genomic_DNA"/>
</dbReference>
<sequence length="57" mass="6262">MEKGISGEIHYASDNDATNDDASDVVLFEPAHQITHLTFPAFTPLGTANLEFRMIDP</sequence>
<dbReference type="AlphaFoldDB" id="A0A5C6B631"/>
<evidence type="ECO:0000313" key="3">
    <source>
        <dbReference type="Proteomes" id="UP000320176"/>
    </source>
</evidence>
<dbReference type="Proteomes" id="UP000320176">
    <property type="component" value="Unassembled WGS sequence"/>
</dbReference>
<accession>A0A5C6B631</accession>